<dbReference type="SMART" id="SM00032">
    <property type="entry name" value="CCP"/>
    <property type="match status" value="4"/>
</dbReference>
<dbReference type="Gene3D" id="3.20.20.80">
    <property type="entry name" value="Glycosidases"/>
    <property type="match status" value="1"/>
</dbReference>
<dbReference type="GO" id="GO:0031012">
    <property type="term" value="C:extracellular matrix"/>
    <property type="evidence" value="ECO:0007669"/>
    <property type="project" value="TreeGrafter"/>
</dbReference>
<dbReference type="PANTHER" id="PTHR46145:SF4">
    <property type="entry name" value="HEPARANASE"/>
    <property type="match status" value="1"/>
</dbReference>
<feature type="disulfide bond" evidence="3">
    <location>
        <begin position="892"/>
        <end position="919"/>
    </location>
</feature>
<dbReference type="GO" id="GO:0016798">
    <property type="term" value="F:hydrolase activity, acting on glycosyl bonds"/>
    <property type="evidence" value="ECO:0007669"/>
    <property type="project" value="InterPro"/>
</dbReference>
<feature type="domain" description="Ig-like" evidence="4">
    <location>
        <begin position="640"/>
        <end position="739"/>
    </location>
</feature>
<protein>
    <submittedName>
        <fullName evidence="6">Uncharacterized protein</fullName>
    </submittedName>
</protein>
<dbReference type="PANTHER" id="PTHR46145">
    <property type="entry name" value="HEPARANASE"/>
    <property type="match status" value="1"/>
</dbReference>
<comment type="caution">
    <text evidence="6">The sequence shown here is derived from an EMBL/GenBank/DDBJ whole genome shotgun (WGS) entry which is preliminary data.</text>
</comment>
<feature type="domain" description="Sushi" evidence="5">
    <location>
        <begin position="799"/>
        <end position="857"/>
    </location>
</feature>
<feature type="disulfide bond" evidence="3">
    <location>
        <begin position="769"/>
        <end position="796"/>
    </location>
</feature>
<evidence type="ECO:0000256" key="2">
    <source>
        <dbReference type="ARBA" id="ARBA00023157"/>
    </source>
</evidence>
<dbReference type="Gene3D" id="2.10.70.10">
    <property type="entry name" value="Complement Module, domain 1"/>
    <property type="match status" value="4"/>
</dbReference>
<dbReference type="Proteomes" id="UP001231518">
    <property type="component" value="Chromosome 1"/>
</dbReference>
<evidence type="ECO:0000259" key="4">
    <source>
        <dbReference type="PROSITE" id="PS50835"/>
    </source>
</evidence>
<name>A0AAD7Z2J6_MYTSE</name>
<evidence type="ECO:0000313" key="7">
    <source>
        <dbReference type="Proteomes" id="UP001231518"/>
    </source>
</evidence>
<dbReference type="InterPro" id="IPR035976">
    <property type="entry name" value="Sushi/SCR/CCP_sf"/>
</dbReference>
<comment type="caution">
    <text evidence="3">Lacks conserved residue(s) required for the propagation of feature annotation.</text>
</comment>
<dbReference type="Pfam" id="PF00084">
    <property type="entry name" value="Sushi"/>
    <property type="match status" value="4"/>
</dbReference>
<sequence>MLSNKSLVAACAIAFCCNVALMVLFVKYNSGEKCYITIEENQVVTTIIPNDFLSMGIDTSEIEHYNRIDFGNPKLRQLAAALAPARLRLGGTMSDRLIFSEADAVATCDHCPQGHSKSFCPAVKKLCKHKFLPFFIMTGKKWSEVNEFCKATKNRLLFDFNVLLRDDHGWSELNAKELLEYSKSKHYDVDWQLGNEPNSFEHVFNMSVTPEMLAHDFQKLRKLLNHSGYKHSMLVGPDTTRPQSKRPYCLEYMREFLGNASKQISVVSWHQYYLNSRTATLEDFWDPKTFDLLKEQIETIRNHTKKYRHMPMWLTETSSSYGGGAPGLSNSFAGSPLWLDKLGLAAKYNITTVVRQSLIGGNYSIIDKNLEPLPDWWLSVLYKKLVGNKVLHIDCKCSPLQRMYVHCANRKYTNDTSAITVYAINLEMAKARFLLNGTALHGDNLLIDEFILSAPSNNRKSKTVLLNGWPLYYESSLPDLEPVHLKYDDFKCSLPDVQSLDANLDITRFRSDFSKISEVKFPGLIGPLNERLICKIKCIDGNWVGPLCSSTPDGRFQPILRECLYKNEHPLLAISFKNSSINKDTHFPHGSVLLSRCKHFGLYKMKGDNMLHCENGEWTPKLPECVPTTVVTNFTGDAPPTIQYTIVSGSAVVEHSGELFVFPDSTVRLDCVSRRALGDPEWSWTQAVGQHSSAWSTEEGEKESHYRLTLSKMSVRHSDQYTCTSPGGHTNTVLIKVVNVVCPPVAVTSQRIRQFTQGTKLGNSAHFSCQPGFHLNGSAILTCMGNGRWSSLPPTCEETFCPMLKTLGPHLSLVEYNSSFGGRAMFQCSWGYRLIGAPGLECEMDGTWSGEVPHCIPIYCPDPLVPANGRLLTEPSVKHGKYPVGDLMIYSCDDGYEIVGESSIVCTENGFWSHPPPFCLPPSEIRKTDTIYVENTTMIHIED</sequence>
<dbReference type="InterPro" id="IPR000436">
    <property type="entry name" value="Sushi_SCR_CCP_dom"/>
</dbReference>
<dbReference type="SUPFAM" id="SSF57535">
    <property type="entry name" value="Complement control module/SCR domain"/>
    <property type="match status" value="4"/>
</dbReference>
<evidence type="ECO:0000256" key="3">
    <source>
        <dbReference type="PROSITE-ProRule" id="PRU00302"/>
    </source>
</evidence>
<dbReference type="InterPro" id="IPR036179">
    <property type="entry name" value="Ig-like_dom_sf"/>
</dbReference>
<dbReference type="SUPFAM" id="SSF51445">
    <property type="entry name" value="(Trans)glycosidases"/>
    <property type="match status" value="1"/>
</dbReference>
<dbReference type="GO" id="GO:0016020">
    <property type="term" value="C:membrane"/>
    <property type="evidence" value="ECO:0007669"/>
    <property type="project" value="InterPro"/>
</dbReference>
<dbReference type="InterPro" id="IPR017853">
    <property type="entry name" value="GH"/>
</dbReference>
<comment type="similarity">
    <text evidence="1">Belongs to the glycosyl hydrolase 79 family.</text>
</comment>
<gene>
    <name evidence="6" type="ORF">PYW07_000198</name>
</gene>
<dbReference type="InterPro" id="IPR005199">
    <property type="entry name" value="Glyco_hydro_79"/>
</dbReference>
<dbReference type="PROSITE" id="PS50923">
    <property type="entry name" value="SUSHI"/>
    <property type="match status" value="4"/>
</dbReference>
<dbReference type="AlphaFoldDB" id="A0AAD7Z2J6"/>
<dbReference type="InterPro" id="IPR013783">
    <property type="entry name" value="Ig-like_fold"/>
</dbReference>
<feature type="domain" description="Sushi" evidence="5">
    <location>
        <begin position="561"/>
        <end position="627"/>
    </location>
</feature>
<dbReference type="GO" id="GO:0005615">
    <property type="term" value="C:extracellular space"/>
    <property type="evidence" value="ECO:0007669"/>
    <property type="project" value="TreeGrafter"/>
</dbReference>
<dbReference type="CDD" id="cd00033">
    <property type="entry name" value="CCP"/>
    <property type="match status" value="4"/>
</dbReference>
<dbReference type="SUPFAM" id="SSF48726">
    <property type="entry name" value="Immunoglobulin"/>
    <property type="match status" value="1"/>
</dbReference>
<dbReference type="EMBL" id="JARGEI010000001">
    <property type="protein sequence ID" value="KAJ8736927.1"/>
    <property type="molecule type" value="Genomic_DNA"/>
</dbReference>
<keyword evidence="2 3" id="KW-1015">Disulfide bond</keyword>
<dbReference type="Gene3D" id="2.60.40.10">
    <property type="entry name" value="Immunoglobulins"/>
    <property type="match status" value="1"/>
</dbReference>
<keyword evidence="7" id="KW-1185">Reference proteome</keyword>
<dbReference type="PROSITE" id="PS50835">
    <property type="entry name" value="IG_LIKE"/>
    <property type="match status" value="1"/>
</dbReference>
<evidence type="ECO:0000256" key="1">
    <source>
        <dbReference type="ARBA" id="ARBA00009800"/>
    </source>
</evidence>
<evidence type="ECO:0000259" key="5">
    <source>
        <dbReference type="PROSITE" id="PS50923"/>
    </source>
</evidence>
<keyword evidence="3" id="KW-0768">Sushi</keyword>
<organism evidence="6 7">
    <name type="scientific">Mythimna separata</name>
    <name type="common">Oriental armyworm</name>
    <name type="synonym">Pseudaletia separata</name>
    <dbReference type="NCBI Taxonomy" id="271217"/>
    <lineage>
        <taxon>Eukaryota</taxon>
        <taxon>Metazoa</taxon>
        <taxon>Ecdysozoa</taxon>
        <taxon>Arthropoda</taxon>
        <taxon>Hexapoda</taxon>
        <taxon>Insecta</taxon>
        <taxon>Pterygota</taxon>
        <taxon>Neoptera</taxon>
        <taxon>Endopterygota</taxon>
        <taxon>Lepidoptera</taxon>
        <taxon>Glossata</taxon>
        <taxon>Ditrysia</taxon>
        <taxon>Noctuoidea</taxon>
        <taxon>Noctuidae</taxon>
        <taxon>Noctuinae</taxon>
        <taxon>Hadenini</taxon>
        <taxon>Mythimna</taxon>
    </lineage>
</organism>
<feature type="domain" description="Sushi" evidence="5">
    <location>
        <begin position="858"/>
        <end position="921"/>
    </location>
</feature>
<dbReference type="Pfam" id="PF03662">
    <property type="entry name" value="Glyco_hydro_79n"/>
    <property type="match status" value="1"/>
</dbReference>
<evidence type="ECO:0000313" key="6">
    <source>
        <dbReference type="EMBL" id="KAJ8736927.1"/>
    </source>
</evidence>
<feature type="domain" description="Sushi" evidence="5">
    <location>
        <begin position="740"/>
        <end position="798"/>
    </location>
</feature>
<feature type="disulfide bond" evidence="3">
    <location>
        <begin position="828"/>
        <end position="855"/>
    </location>
</feature>
<proteinExistence type="inferred from homology"/>
<reference evidence="6" key="1">
    <citation type="submission" date="2023-03" db="EMBL/GenBank/DDBJ databases">
        <title>Chromosome-level genomes of two armyworms, Mythimna separata and Mythimna loreyi, provide insights into the biosynthesis and reception of sex pheromones.</title>
        <authorList>
            <person name="Zhao H."/>
        </authorList>
    </citation>
    <scope>NUCLEOTIDE SEQUENCE</scope>
    <source>
        <strain evidence="6">BeijingLab</strain>
        <tissue evidence="6">Pupa</tissue>
    </source>
</reference>
<accession>A0AAD7Z2J6</accession>
<dbReference type="InterPro" id="IPR007110">
    <property type="entry name" value="Ig-like_dom"/>
</dbReference>